<dbReference type="InterPro" id="IPR044130">
    <property type="entry name" value="CuRO_2_Fet3-like"/>
</dbReference>
<evidence type="ECO:0000313" key="10">
    <source>
        <dbReference type="EMBL" id="KUJ21486.1"/>
    </source>
</evidence>
<comment type="similarity">
    <text evidence="1">Belongs to the multicopper oxidase family.</text>
</comment>
<evidence type="ECO:0000259" key="8">
    <source>
        <dbReference type="Pfam" id="PF07731"/>
    </source>
</evidence>
<dbReference type="PROSITE" id="PS00080">
    <property type="entry name" value="MULTICOPPER_OXIDASE2"/>
    <property type="match status" value="1"/>
</dbReference>
<feature type="domain" description="Plastocyanin-like" evidence="8">
    <location>
        <begin position="360"/>
        <end position="486"/>
    </location>
</feature>
<dbReference type="Pfam" id="PF07732">
    <property type="entry name" value="Cu-oxidase_3"/>
    <property type="match status" value="1"/>
</dbReference>
<keyword evidence="2" id="KW-0479">Metal-binding</keyword>
<dbReference type="InterPro" id="IPR001117">
    <property type="entry name" value="Cu-oxidase_2nd"/>
</dbReference>
<dbReference type="InterPro" id="IPR011706">
    <property type="entry name" value="Cu-oxidase_C"/>
</dbReference>
<dbReference type="InterPro" id="IPR008972">
    <property type="entry name" value="Cupredoxin"/>
</dbReference>
<dbReference type="SUPFAM" id="SSF49503">
    <property type="entry name" value="Cupredoxins"/>
    <property type="match status" value="3"/>
</dbReference>
<dbReference type="OrthoDB" id="2121828at2759"/>
<keyword evidence="11" id="KW-1185">Reference proteome</keyword>
<evidence type="ECO:0000256" key="4">
    <source>
        <dbReference type="ARBA" id="ARBA00023002"/>
    </source>
</evidence>
<dbReference type="InParanoid" id="A0A194XMY3"/>
<name>A0A194XMY3_MOLSC</name>
<feature type="signal peptide" evidence="6">
    <location>
        <begin position="1"/>
        <end position="15"/>
    </location>
</feature>
<organism evidence="10 11">
    <name type="scientific">Mollisia scopiformis</name>
    <name type="common">Conifer needle endophyte fungus</name>
    <name type="synonym">Phialocephala scopiformis</name>
    <dbReference type="NCBI Taxonomy" id="149040"/>
    <lineage>
        <taxon>Eukaryota</taxon>
        <taxon>Fungi</taxon>
        <taxon>Dikarya</taxon>
        <taxon>Ascomycota</taxon>
        <taxon>Pezizomycotina</taxon>
        <taxon>Leotiomycetes</taxon>
        <taxon>Helotiales</taxon>
        <taxon>Mollisiaceae</taxon>
        <taxon>Mollisia</taxon>
    </lineage>
</organism>
<dbReference type="Gene3D" id="2.60.40.420">
    <property type="entry name" value="Cupredoxins - blue copper proteins"/>
    <property type="match status" value="3"/>
</dbReference>
<dbReference type="GO" id="GO:0005507">
    <property type="term" value="F:copper ion binding"/>
    <property type="evidence" value="ECO:0007669"/>
    <property type="project" value="InterPro"/>
</dbReference>
<dbReference type="Proteomes" id="UP000070700">
    <property type="component" value="Unassembled WGS sequence"/>
</dbReference>
<evidence type="ECO:0000256" key="2">
    <source>
        <dbReference type="ARBA" id="ARBA00022723"/>
    </source>
</evidence>
<dbReference type="GeneID" id="28831988"/>
<dbReference type="PANTHER" id="PTHR11709">
    <property type="entry name" value="MULTI-COPPER OXIDASE"/>
    <property type="match status" value="1"/>
</dbReference>
<evidence type="ECO:0000259" key="7">
    <source>
        <dbReference type="Pfam" id="PF00394"/>
    </source>
</evidence>
<dbReference type="InterPro" id="IPR033138">
    <property type="entry name" value="Cu_oxidase_CS"/>
</dbReference>
<dbReference type="GO" id="GO:0010106">
    <property type="term" value="P:cellular response to iron ion starvation"/>
    <property type="evidence" value="ECO:0007669"/>
    <property type="project" value="TreeGrafter"/>
</dbReference>
<dbReference type="PANTHER" id="PTHR11709:SF361">
    <property type="entry name" value="IRON TRANSPORT MULTICOPPER OXIDASE FET3"/>
    <property type="match status" value="1"/>
</dbReference>
<dbReference type="InterPro" id="IPR045087">
    <property type="entry name" value="Cu-oxidase_fam"/>
</dbReference>
<feature type="domain" description="Plastocyanin-like" evidence="7">
    <location>
        <begin position="149"/>
        <end position="294"/>
    </location>
</feature>
<reference evidence="10 11" key="1">
    <citation type="submission" date="2015-10" db="EMBL/GenBank/DDBJ databases">
        <title>Full genome of DAOMC 229536 Phialocephala scopiformis, a fungal endophyte of spruce producing the potent anti-insectan compound rugulosin.</title>
        <authorList>
            <consortium name="DOE Joint Genome Institute"/>
            <person name="Walker A.K."/>
            <person name="Frasz S.L."/>
            <person name="Seifert K.A."/>
            <person name="Miller J.D."/>
            <person name="Mondo S.J."/>
            <person name="Labutti K."/>
            <person name="Lipzen A."/>
            <person name="Dockter R."/>
            <person name="Kennedy M."/>
            <person name="Grigoriev I.V."/>
            <person name="Spatafora J.W."/>
        </authorList>
    </citation>
    <scope>NUCLEOTIDE SEQUENCE [LARGE SCALE GENOMIC DNA]</scope>
    <source>
        <strain evidence="10 11">CBS 120377</strain>
    </source>
</reference>
<evidence type="ECO:0000256" key="6">
    <source>
        <dbReference type="SAM" id="SignalP"/>
    </source>
</evidence>
<evidence type="ECO:0000259" key="9">
    <source>
        <dbReference type="Pfam" id="PF07732"/>
    </source>
</evidence>
<dbReference type="GO" id="GO:0004322">
    <property type="term" value="F:ferroxidase activity"/>
    <property type="evidence" value="ECO:0007669"/>
    <property type="project" value="TreeGrafter"/>
</dbReference>
<dbReference type="Pfam" id="PF00394">
    <property type="entry name" value="Cu-oxidase"/>
    <property type="match status" value="1"/>
</dbReference>
<evidence type="ECO:0000256" key="3">
    <source>
        <dbReference type="ARBA" id="ARBA00022729"/>
    </source>
</evidence>
<evidence type="ECO:0000313" key="11">
    <source>
        <dbReference type="Proteomes" id="UP000070700"/>
    </source>
</evidence>
<protein>
    <submittedName>
        <fullName evidence="10">Multicopper oxidase</fullName>
    </submittedName>
</protein>
<dbReference type="EMBL" id="KQ947408">
    <property type="protein sequence ID" value="KUJ21486.1"/>
    <property type="molecule type" value="Genomic_DNA"/>
</dbReference>
<dbReference type="GO" id="GO:0033573">
    <property type="term" value="C:high-affinity iron permease complex"/>
    <property type="evidence" value="ECO:0007669"/>
    <property type="project" value="TreeGrafter"/>
</dbReference>
<dbReference type="InterPro" id="IPR002355">
    <property type="entry name" value="Cu_oxidase_Cu_BS"/>
</dbReference>
<evidence type="ECO:0000256" key="5">
    <source>
        <dbReference type="ARBA" id="ARBA00023008"/>
    </source>
</evidence>
<keyword evidence="4" id="KW-0560">Oxidoreductase</keyword>
<feature type="chain" id="PRO_5013108307" evidence="6">
    <location>
        <begin position="16"/>
        <end position="565"/>
    </location>
</feature>
<dbReference type="CDD" id="cd13851">
    <property type="entry name" value="CuRO_1_Fet3p"/>
    <property type="match status" value="1"/>
</dbReference>
<dbReference type="KEGG" id="psco:LY89DRAFT_779007"/>
<sequence length="565" mass="62480">MKYLCVLAWLSATLAATVTYNWDINWVEAAPDGFKRPVIGINGQWPCPTIEANLGDTIIVHVYNGLVNETTGIHFHGQTQTGTGTMDGPSGVNQCSIPPGGTFTYNFTANPAGSFWYHSHNKGQYPDGLRGPLIIHDPKDVYAGSYDEELTLTLSDWYYKQMPVMLPLYLNPDNSAGVEPAPNSTLVNDSQNITFAITPGKTYRLRVISVGNFVGQIFEVEDHEMTIIAVDSVPVHQASTSSIYVSVGQRFDVLFTAKPTATKNYFFISSIDQSMIGGDFEITYPNAYGYLVYNPKPPLPAVYQPTFSWIDDFTLVPYDNEPILGTVDHQIVINMNFTNDAYDINRAVINGQTYVTQIVPSLYTVLSAPAVDVMNPLIYGNGSNPFVVQYDQVVEIVINNYDTGSHPWYMHGHQFQVVYRGAMDTPFWDGTQPVSAIPVRRDVVMVNTMASAVWRFKANNPGVFLIHCHIEWHVEAGLQATLFEAPDHLQGALTIPADHLKVCKTDNTPTVGNAAGNSKNWLDLAGAPVVAPRYDYGSLVTPPATAKMLRSRADMRARQEMSSWP</sequence>
<keyword evidence="3 6" id="KW-0732">Signal</keyword>
<dbReference type="AlphaFoldDB" id="A0A194XMY3"/>
<dbReference type="Pfam" id="PF07731">
    <property type="entry name" value="Cu-oxidase_2"/>
    <property type="match status" value="1"/>
</dbReference>
<dbReference type="CDD" id="cd13877">
    <property type="entry name" value="CuRO_2_Fet3p_like"/>
    <property type="match status" value="1"/>
</dbReference>
<dbReference type="PROSITE" id="PS00079">
    <property type="entry name" value="MULTICOPPER_OXIDASE1"/>
    <property type="match status" value="1"/>
</dbReference>
<feature type="domain" description="Plastocyanin-like" evidence="9">
    <location>
        <begin position="24"/>
        <end position="139"/>
    </location>
</feature>
<accession>A0A194XMY3</accession>
<proteinExistence type="inferred from homology"/>
<gene>
    <name evidence="10" type="ORF">LY89DRAFT_779007</name>
</gene>
<dbReference type="InterPro" id="IPR011707">
    <property type="entry name" value="Cu-oxidase-like_N"/>
</dbReference>
<dbReference type="RefSeq" id="XP_018075841.1">
    <property type="nucleotide sequence ID" value="XM_018222262.1"/>
</dbReference>
<keyword evidence="5" id="KW-0186">Copper</keyword>
<dbReference type="GO" id="GO:0033215">
    <property type="term" value="P:reductive iron assimilation"/>
    <property type="evidence" value="ECO:0007669"/>
    <property type="project" value="TreeGrafter"/>
</dbReference>
<evidence type="ECO:0000256" key="1">
    <source>
        <dbReference type="ARBA" id="ARBA00010609"/>
    </source>
</evidence>